<dbReference type="InterPro" id="IPR037227">
    <property type="entry name" value="EndoU-like"/>
</dbReference>
<evidence type="ECO:0000313" key="13">
    <source>
        <dbReference type="Proteomes" id="UP000249769"/>
    </source>
</evidence>
<dbReference type="GO" id="GO:0016787">
    <property type="term" value="F:hydrolase activity"/>
    <property type="evidence" value="ECO:0007669"/>
    <property type="project" value="UniProtKB-KW"/>
</dbReference>
<sequence length="420" mass="46303">MDIYQQIWDADQAGNGIKPILDGTPGDADHGYVSVVSSSAGGQDIKLLSSVVIPPRKMLTYERVTRLFDNYALDEQDPELETPEERQEVHDLLDAVVDTPPMQVARAYVSEATGTTVSRDRWYAVLLEQWFRTFAQGGDPALTGFEHIFVGEQEGPKVQGYHFWYKYHLDDGLAGTIDRNRFPGFKDDRIVYLRGMYDNGQERFPESVTISYRWDAPDYERGALRPLTKPKGGFFVGCSVEGLMAIGTVRAHLGARAPKEAVINGARYDLKLFRSADDQHIRTFYPVFLGPAGSEPQEVPVLGQRGQPEPITGGPMRILAALVNPVGEDPGQETVTLINSGAETVSLEGWFLVDKMKNRFAVGNVSLAGGMATTVLLPKGSIQLSNKGGEIRLVNRDGHTAHLVSYSKAQARTEGQTIIF</sequence>
<dbReference type="AlphaFoldDB" id="A0A2W5EZD5"/>
<organism evidence="12 13">
    <name type="scientific">Agrobacterium fabrum</name>
    <dbReference type="NCBI Taxonomy" id="1176649"/>
    <lineage>
        <taxon>Bacteria</taxon>
        <taxon>Pseudomonadati</taxon>
        <taxon>Pseudomonadota</taxon>
        <taxon>Alphaproteobacteria</taxon>
        <taxon>Hyphomicrobiales</taxon>
        <taxon>Rhizobiaceae</taxon>
        <taxon>Rhizobium/Agrobacterium group</taxon>
        <taxon>Agrobacterium</taxon>
        <taxon>Agrobacterium tumefaciens complex</taxon>
    </lineage>
</organism>
<evidence type="ECO:0000256" key="9">
    <source>
        <dbReference type="ARBA" id="ARBA00023211"/>
    </source>
</evidence>
<comment type="caution">
    <text evidence="12">The sequence shown here is derived from an EMBL/GenBank/DDBJ whole genome shotgun (WGS) entry which is preliminary data.</text>
</comment>
<dbReference type="GO" id="GO:0016829">
    <property type="term" value="F:lyase activity"/>
    <property type="evidence" value="ECO:0007669"/>
    <property type="project" value="UniProtKB-KW"/>
</dbReference>
<dbReference type="CDD" id="cd21159">
    <property type="entry name" value="XendoU"/>
    <property type="match status" value="1"/>
</dbReference>
<dbReference type="GO" id="GO:0046872">
    <property type="term" value="F:metal ion binding"/>
    <property type="evidence" value="ECO:0007669"/>
    <property type="project" value="UniProtKB-KW"/>
</dbReference>
<keyword evidence="7" id="KW-0378">Hydrolase</keyword>
<evidence type="ECO:0000313" key="12">
    <source>
        <dbReference type="EMBL" id="PZP49345.1"/>
    </source>
</evidence>
<evidence type="ECO:0000256" key="5">
    <source>
        <dbReference type="ARBA" id="ARBA00022723"/>
    </source>
</evidence>
<keyword evidence="5" id="KW-0479">Metal-binding</keyword>
<dbReference type="GO" id="GO:0003723">
    <property type="term" value="F:RNA binding"/>
    <property type="evidence" value="ECO:0007669"/>
    <property type="project" value="UniProtKB-KW"/>
</dbReference>
<feature type="domain" description="EndoU" evidence="11">
    <location>
        <begin position="1"/>
        <end position="290"/>
    </location>
</feature>
<dbReference type="PANTHER" id="PTHR12439:SF11">
    <property type="entry name" value="URIDYLATE-SPECIFIC ENDORIBONUCLEASE"/>
    <property type="match status" value="1"/>
</dbReference>
<comment type="subunit">
    <text evidence="3">Monomer.</text>
</comment>
<comment type="similarity">
    <text evidence="2">Belongs to the ENDOU family.</text>
</comment>
<keyword evidence="8" id="KW-0694">RNA-binding</keyword>
<dbReference type="PROSITE" id="PS51959">
    <property type="entry name" value="ENDOU"/>
    <property type="match status" value="1"/>
</dbReference>
<comment type="cofactor">
    <cofactor evidence="1">
        <name>Mn(2+)</name>
        <dbReference type="ChEBI" id="CHEBI:29035"/>
    </cofactor>
</comment>
<protein>
    <recommendedName>
        <fullName evidence="11">EndoU domain-containing protein</fullName>
    </recommendedName>
</protein>
<dbReference type="EMBL" id="QFOL01000163">
    <property type="protein sequence ID" value="PZP49345.1"/>
    <property type="molecule type" value="Genomic_DNA"/>
</dbReference>
<evidence type="ECO:0000256" key="10">
    <source>
        <dbReference type="ARBA" id="ARBA00023239"/>
    </source>
</evidence>
<evidence type="ECO:0000256" key="3">
    <source>
        <dbReference type="ARBA" id="ARBA00011245"/>
    </source>
</evidence>
<dbReference type="GO" id="GO:0004521">
    <property type="term" value="F:RNA endonuclease activity"/>
    <property type="evidence" value="ECO:0007669"/>
    <property type="project" value="InterPro"/>
</dbReference>
<evidence type="ECO:0000256" key="2">
    <source>
        <dbReference type="ARBA" id="ARBA00010168"/>
    </source>
</evidence>
<keyword evidence="6" id="KW-0255">Endonuclease</keyword>
<dbReference type="Proteomes" id="UP000249769">
    <property type="component" value="Unassembled WGS sequence"/>
</dbReference>
<reference evidence="12 13" key="1">
    <citation type="submission" date="2017-08" db="EMBL/GenBank/DDBJ databases">
        <title>Infants hospitalized years apart are colonized by the same room-sourced microbial strains.</title>
        <authorList>
            <person name="Brooks B."/>
            <person name="Olm M.R."/>
            <person name="Firek B.A."/>
            <person name="Baker R."/>
            <person name="Thomas B.C."/>
            <person name="Morowitz M.J."/>
            <person name="Banfield J.F."/>
        </authorList>
    </citation>
    <scope>NUCLEOTIDE SEQUENCE [LARGE SCALE GENOMIC DNA]</scope>
    <source>
        <strain evidence="12">S2_009_000_R2_73</strain>
    </source>
</reference>
<name>A0A2W5EZD5_9HYPH</name>
<keyword evidence="10" id="KW-0456">Lyase</keyword>
<evidence type="ECO:0000256" key="7">
    <source>
        <dbReference type="ARBA" id="ARBA00022801"/>
    </source>
</evidence>
<gene>
    <name evidence="12" type="ORF">DI595_13745</name>
</gene>
<evidence type="ECO:0000256" key="4">
    <source>
        <dbReference type="ARBA" id="ARBA00022722"/>
    </source>
</evidence>
<evidence type="ECO:0000256" key="6">
    <source>
        <dbReference type="ARBA" id="ARBA00022759"/>
    </source>
</evidence>
<proteinExistence type="inferred from homology"/>
<accession>A0A2W5EZD5</accession>
<dbReference type="Pfam" id="PF09412">
    <property type="entry name" value="XendoU"/>
    <property type="match status" value="1"/>
</dbReference>
<dbReference type="SUPFAM" id="SSF142877">
    <property type="entry name" value="EndoU-like"/>
    <property type="match status" value="1"/>
</dbReference>
<evidence type="ECO:0000256" key="8">
    <source>
        <dbReference type="ARBA" id="ARBA00022884"/>
    </source>
</evidence>
<evidence type="ECO:0000259" key="11">
    <source>
        <dbReference type="PROSITE" id="PS51959"/>
    </source>
</evidence>
<dbReference type="InterPro" id="IPR036415">
    <property type="entry name" value="Lamin_tail_dom_sf"/>
</dbReference>
<dbReference type="SUPFAM" id="SSF74853">
    <property type="entry name" value="Lamin A/C globular tail domain"/>
    <property type="match status" value="1"/>
</dbReference>
<dbReference type="InterPro" id="IPR018998">
    <property type="entry name" value="EndoU_C"/>
</dbReference>
<keyword evidence="9" id="KW-0464">Manganese</keyword>
<dbReference type="PANTHER" id="PTHR12439">
    <property type="entry name" value="PLACENTAL PROTEIN 11-RELATED"/>
    <property type="match status" value="1"/>
</dbReference>
<evidence type="ECO:0000256" key="1">
    <source>
        <dbReference type="ARBA" id="ARBA00001936"/>
    </source>
</evidence>
<keyword evidence="4" id="KW-0540">Nuclease</keyword>
<dbReference type="InterPro" id="IPR039787">
    <property type="entry name" value="ENDOU"/>
</dbReference>